<dbReference type="EMBL" id="JASXSZ010000005">
    <property type="protein sequence ID" value="MDL9980737.1"/>
    <property type="molecule type" value="Genomic_DNA"/>
</dbReference>
<comment type="caution">
    <text evidence="2">The sequence shown here is derived from an EMBL/GenBank/DDBJ whole genome shotgun (WGS) entry which is preliminary data.</text>
</comment>
<organism evidence="2 3">
    <name type="scientific">Microbacterium candidum</name>
    <dbReference type="NCBI Taxonomy" id="3041922"/>
    <lineage>
        <taxon>Bacteria</taxon>
        <taxon>Bacillati</taxon>
        <taxon>Actinomycetota</taxon>
        <taxon>Actinomycetes</taxon>
        <taxon>Micrococcales</taxon>
        <taxon>Microbacteriaceae</taxon>
        <taxon>Microbacterium</taxon>
    </lineage>
</organism>
<evidence type="ECO:0000313" key="2">
    <source>
        <dbReference type="EMBL" id="MDL9980737.1"/>
    </source>
</evidence>
<feature type="region of interest" description="Disordered" evidence="1">
    <location>
        <begin position="118"/>
        <end position="141"/>
    </location>
</feature>
<dbReference type="Proteomes" id="UP001235064">
    <property type="component" value="Unassembled WGS sequence"/>
</dbReference>
<gene>
    <name evidence="2" type="ORF">QSV35_15465</name>
</gene>
<proteinExistence type="predicted"/>
<evidence type="ECO:0000256" key="1">
    <source>
        <dbReference type="SAM" id="MobiDB-lite"/>
    </source>
</evidence>
<keyword evidence="3" id="KW-1185">Reference proteome</keyword>
<name>A0ABT7N221_9MICO</name>
<protein>
    <submittedName>
        <fullName evidence="2">Uncharacterized protein</fullName>
    </submittedName>
</protein>
<reference evidence="2 3" key="1">
    <citation type="submission" date="2023-06" db="EMBL/GenBank/DDBJ databases">
        <title>Microbacterium sp. nov., isolated from a waste landfill.</title>
        <authorList>
            <person name="Wen W."/>
        </authorList>
    </citation>
    <scope>NUCLEOTIDE SEQUENCE [LARGE SCALE GENOMIC DNA]</scope>
    <source>
        <strain evidence="2 3">ASV49</strain>
    </source>
</reference>
<accession>A0ABT7N221</accession>
<sequence length="141" mass="15575">MPSVPYRCVVTYLAREGVDISHAGDTLVPAILVLQSLGFTVEQHGELFVAKTSFARFTAENPVALLGLVTIADHRRPWRASDEEIDGVMQKYNLYRRVRKPVPHRASGRLHAAAEDIRSRQCTQNPQGEVHDVEATPGGTS</sequence>
<evidence type="ECO:0000313" key="3">
    <source>
        <dbReference type="Proteomes" id="UP001235064"/>
    </source>
</evidence>
<dbReference type="RefSeq" id="WP_286289698.1">
    <property type="nucleotide sequence ID" value="NZ_JASXSZ010000005.1"/>
</dbReference>